<gene>
    <name evidence="1" type="ORF">DERYTH_LOCUS24776</name>
</gene>
<organism evidence="1 2">
    <name type="scientific">Dentiscutata erythropus</name>
    <dbReference type="NCBI Taxonomy" id="1348616"/>
    <lineage>
        <taxon>Eukaryota</taxon>
        <taxon>Fungi</taxon>
        <taxon>Fungi incertae sedis</taxon>
        <taxon>Mucoromycota</taxon>
        <taxon>Glomeromycotina</taxon>
        <taxon>Glomeromycetes</taxon>
        <taxon>Diversisporales</taxon>
        <taxon>Gigasporaceae</taxon>
        <taxon>Dentiscutata</taxon>
    </lineage>
</organism>
<keyword evidence="2" id="KW-1185">Reference proteome</keyword>
<name>A0A9N9P686_9GLOM</name>
<dbReference type="Proteomes" id="UP000789405">
    <property type="component" value="Unassembled WGS sequence"/>
</dbReference>
<feature type="non-terminal residue" evidence="1">
    <location>
        <position position="1"/>
    </location>
</feature>
<dbReference type="EMBL" id="CAJVPY010043102">
    <property type="protein sequence ID" value="CAG8807913.1"/>
    <property type="molecule type" value="Genomic_DNA"/>
</dbReference>
<protein>
    <submittedName>
        <fullName evidence="1">17515_t:CDS:1</fullName>
    </submittedName>
</protein>
<reference evidence="1" key="1">
    <citation type="submission" date="2021-06" db="EMBL/GenBank/DDBJ databases">
        <authorList>
            <person name="Kallberg Y."/>
            <person name="Tangrot J."/>
            <person name="Rosling A."/>
        </authorList>
    </citation>
    <scope>NUCLEOTIDE SEQUENCE</scope>
    <source>
        <strain evidence="1">MA453B</strain>
    </source>
</reference>
<accession>A0A9N9P686</accession>
<evidence type="ECO:0000313" key="2">
    <source>
        <dbReference type="Proteomes" id="UP000789405"/>
    </source>
</evidence>
<dbReference type="OrthoDB" id="2444141at2759"/>
<comment type="caution">
    <text evidence="1">The sequence shown here is derived from an EMBL/GenBank/DDBJ whole genome shotgun (WGS) entry which is preliminary data.</text>
</comment>
<evidence type="ECO:0000313" key="1">
    <source>
        <dbReference type="EMBL" id="CAG8807913.1"/>
    </source>
</evidence>
<sequence>PDNKLNIKEAIEYVAASWDKVDESTIVNCWKKMEILPMVSNVKVELTQNIHLQLLEEEENEINELSY</sequence>
<proteinExistence type="predicted"/>
<dbReference type="AlphaFoldDB" id="A0A9N9P686"/>